<sequence>MQPAPEIALRDIHQLPAPSLWPPAPGWWGVLAVVLVVSLGVHLWLRRRRLRRIAIEKIFDDAMSEAFDAPAQVAAMSALLRRASRRHRADADVLDGDEWLKALDEGAKVPLFQSGIGRLMLDGGYRKDIDPGDVDVLRKMARTRFLEWMRV</sequence>
<dbReference type="RefSeq" id="WP_076587057.1">
    <property type="nucleotide sequence ID" value="NZ_FTLW01000003.1"/>
</dbReference>
<gene>
    <name evidence="2" type="ORF">SAMN05421546_1630</name>
</gene>
<protein>
    <recommendedName>
        <fullName evidence="4">DUF4381 domain-containing protein</fullName>
    </recommendedName>
</protein>
<accession>A0A1N6UE21</accession>
<dbReference type="STRING" id="1604334.SAMN05421546_1630"/>
<organism evidence="2 3">
    <name type="scientific">Solilutibacter tolerans</name>
    <dbReference type="NCBI Taxonomy" id="1604334"/>
    <lineage>
        <taxon>Bacteria</taxon>
        <taxon>Pseudomonadati</taxon>
        <taxon>Pseudomonadota</taxon>
        <taxon>Gammaproteobacteria</taxon>
        <taxon>Lysobacterales</taxon>
        <taxon>Lysobacteraceae</taxon>
        <taxon>Solilutibacter</taxon>
    </lineage>
</organism>
<keyword evidence="1" id="KW-0472">Membrane</keyword>
<name>A0A1N6UE21_9GAMM</name>
<evidence type="ECO:0000313" key="2">
    <source>
        <dbReference type="EMBL" id="SIQ63812.1"/>
    </source>
</evidence>
<dbReference type="Proteomes" id="UP000241788">
    <property type="component" value="Unassembled WGS sequence"/>
</dbReference>
<feature type="transmembrane region" description="Helical" evidence="1">
    <location>
        <begin position="26"/>
        <end position="45"/>
    </location>
</feature>
<dbReference type="OrthoDB" id="283083at2"/>
<dbReference type="InterPro" id="IPR025489">
    <property type="entry name" value="DUF4381"/>
</dbReference>
<evidence type="ECO:0000313" key="3">
    <source>
        <dbReference type="Proteomes" id="UP000241788"/>
    </source>
</evidence>
<evidence type="ECO:0000256" key="1">
    <source>
        <dbReference type="SAM" id="Phobius"/>
    </source>
</evidence>
<dbReference type="Pfam" id="PF14316">
    <property type="entry name" value="DUF4381"/>
    <property type="match status" value="1"/>
</dbReference>
<keyword evidence="1" id="KW-0812">Transmembrane</keyword>
<keyword evidence="1" id="KW-1133">Transmembrane helix</keyword>
<dbReference type="EMBL" id="FTLW01000003">
    <property type="protein sequence ID" value="SIQ63812.1"/>
    <property type="molecule type" value="Genomic_DNA"/>
</dbReference>
<reference evidence="3" key="1">
    <citation type="submission" date="2017-01" db="EMBL/GenBank/DDBJ databases">
        <authorList>
            <person name="Varghese N."/>
            <person name="Submissions S."/>
        </authorList>
    </citation>
    <scope>NUCLEOTIDE SEQUENCE [LARGE SCALE GENOMIC DNA]</scope>
    <source>
        <strain evidence="3">UM1</strain>
    </source>
</reference>
<evidence type="ECO:0008006" key="4">
    <source>
        <dbReference type="Google" id="ProtNLM"/>
    </source>
</evidence>
<proteinExistence type="predicted"/>
<dbReference type="AlphaFoldDB" id="A0A1N6UE21"/>
<keyword evidence="3" id="KW-1185">Reference proteome</keyword>